<reference evidence="5" key="1">
    <citation type="journal article" date="2016" name="Nat. Commun.">
        <title>The channel catfish genome sequence provides insights into the evolution of scale formation in teleosts.</title>
        <authorList>
            <person name="Liu Z."/>
            <person name="Liu S."/>
            <person name="Yao J."/>
            <person name="Bao L."/>
            <person name="Zhang J."/>
            <person name="Li Y."/>
            <person name="Jiang C."/>
            <person name="Sun L."/>
            <person name="Wang R."/>
            <person name="Zhang Y."/>
            <person name="Zhou T."/>
            <person name="Zeng Q."/>
            <person name="Fu Q."/>
            <person name="Gao S."/>
            <person name="Li N."/>
            <person name="Koren S."/>
            <person name="Jiang Y."/>
            <person name="Zimin A."/>
            <person name="Xu P."/>
            <person name="Phillippy A.M."/>
            <person name="Geng X."/>
            <person name="Song L."/>
            <person name="Sun F."/>
            <person name="Li C."/>
            <person name="Wang X."/>
            <person name="Chen A."/>
            <person name="Jin Y."/>
            <person name="Yuan Z."/>
            <person name="Yang Y."/>
            <person name="Tan S."/>
            <person name="Peatman E."/>
            <person name="Lu J."/>
            <person name="Qin Z."/>
            <person name="Dunham R."/>
            <person name="Li Z."/>
            <person name="Sonstegard T."/>
            <person name="Feng J."/>
            <person name="Danzmann R.G."/>
            <person name="Schroeder S."/>
            <person name="Scheffler B."/>
            <person name="Duke M.V."/>
            <person name="Ballard L."/>
            <person name="Kucuktas H."/>
            <person name="Kaltenboeck L."/>
            <person name="Liu H."/>
            <person name="Armbruster J."/>
            <person name="Xie Y."/>
            <person name="Kirby M.L."/>
            <person name="Tian Y."/>
            <person name="Flanagan M.E."/>
            <person name="Mu W."/>
            <person name="Waldbieser G.C."/>
        </authorList>
    </citation>
    <scope>NUCLEOTIDE SEQUENCE [LARGE SCALE GENOMIC DNA]</scope>
    <source>
        <strain evidence="5">SDA103</strain>
    </source>
</reference>
<dbReference type="FunFam" id="2.60.120.200:FF:000124">
    <property type="entry name" value="Galectin-4"/>
    <property type="match status" value="1"/>
</dbReference>
<dbReference type="SMART" id="SM00908">
    <property type="entry name" value="Gal-bind_lectin"/>
    <property type="match status" value="2"/>
</dbReference>
<feature type="domain" description="Fibronectin type-III" evidence="3">
    <location>
        <begin position="502"/>
        <end position="609"/>
    </location>
</feature>
<feature type="domain" description="Galectin" evidence="4">
    <location>
        <begin position="830"/>
        <end position="968"/>
    </location>
</feature>
<dbReference type="GeneID" id="108258985"/>
<dbReference type="CDD" id="cd00063">
    <property type="entry name" value="FN3"/>
    <property type="match status" value="1"/>
</dbReference>
<dbReference type="AlphaFoldDB" id="A0A9F7QXE0"/>
<dbReference type="SMART" id="SM00060">
    <property type="entry name" value="FN3"/>
    <property type="match status" value="1"/>
</dbReference>
<dbReference type="KEGG" id="ipu:108258985"/>
<keyword evidence="2" id="KW-0677">Repeat</keyword>
<dbReference type="GO" id="GO:0030246">
    <property type="term" value="F:carbohydrate binding"/>
    <property type="evidence" value="ECO:0007669"/>
    <property type="project" value="UniProtKB-KW"/>
</dbReference>
<dbReference type="PANTHER" id="PTHR31594">
    <property type="entry name" value="AIG1-TYPE G DOMAIN-CONTAINING PROTEIN"/>
    <property type="match status" value="1"/>
</dbReference>
<dbReference type="InterPro" id="IPR052090">
    <property type="entry name" value="Cytolytic_pore-forming_toxin"/>
</dbReference>
<evidence type="ECO:0000256" key="1">
    <source>
        <dbReference type="ARBA" id="ARBA00022734"/>
    </source>
</evidence>
<dbReference type="InterPro" id="IPR003961">
    <property type="entry name" value="FN3_dom"/>
</dbReference>
<name>A0A9F7QXE0_ICTPU</name>
<dbReference type="InterPro" id="IPR013783">
    <property type="entry name" value="Ig-like_fold"/>
</dbReference>
<dbReference type="PROSITE" id="PS51304">
    <property type="entry name" value="GALECTIN"/>
    <property type="match status" value="2"/>
</dbReference>
<keyword evidence="5" id="KW-1185">Reference proteome</keyword>
<protein>
    <submittedName>
        <fullName evidence="6">Cytolytic toxin-alpha isoform X1</fullName>
    </submittedName>
</protein>
<dbReference type="InterPro" id="IPR036116">
    <property type="entry name" value="FN3_sf"/>
</dbReference>
<dbReference type="Gene3D" id="2.60.120.200">
    <property type="match status" value="2"/>
</dbReference>
<reference evidence="6" key="2">
    <citation type="submission" date="2025-08" db="UniProtKB">
        <authorList>
            <consortium name="RefSeq"/>
        </authorList>
    </citation>
    <scope>IDENTIFICATION</scope>
    <source>
        <tissue evidence="6">Blood</tissue>
    </source>
</reference>
<dbReference type="SUPFAM" id="SSF49899">
    <property type="entry name" value="Concanavalin A-like lectins/glucanases"/>
    <property type="match status" value="2"/>
</dbReference>
<evidence type="ECO:0000313" key="5">
    <source>
        <dbReference type="Proteomes" id="UP000221080"/>
    </source>
</evidence>
<dbReference type="InterPro" id="IPR040581">
    <property type="entry name" value="Thioredoxin_11"/>
</dbReference>
<evidence type="ECO:0000313" key="6">
    <source>
        <dbReference type="RefSeq" id="XP_053532119.1"/>
    </source>
</evidence>
<dbReference type="Gene3D" id="2.60.40.10">
    <property type="entry name" value="Immunoglobulins"/>
    <property type="match status" value="1"/>
</dbReference>
<feature type="domain" description="Galectin" evidence="4">
    <location>
        <begin position="662"/>
        <end position="791"/>
    </location>
</feature>
<dbReference type="InterPro" id="IPR013320">
    <property type="entry name" value="ConA-like_dom_sf"/>
</dbReference>
<dbReference type="Pfam" id="PF21109">
    <property type="entry name" value="Stonustoxin_helical"/>
    <property type="match status" value="1"/>
</dbReference>
<evidence type="ECO:0000259" key="3">
    <source>
        <dbReference type="PROSITE" id="PS50853"/>
    </source>
</evidence>
<evidence type="ECO:0000259" key="4">
    <source>
        <dbReference type="PROSITE" id="PS51304"/>
    </source>
</evidence>
<dbReference type="RefSeq" id="XP_053532119.1">
    <property type="nucleotide sequence ID" value="XM_053676144.1"/>
</dbReference>
<dbReference type="InterPro" id="IPR048997">
    <property type="entry name" value="Stonustoxin-like_helical"/>
</dbReference>
<dbReference type="PROSITE" id="PS50853">
    <property type="entry name" value="FN3"/>
    <property type="match status" value="1"/>
</dbReference>
<dbReference type="Pfam" id="PF18078">
    <property type="entry name" value="Thioredoxin_11"/>
    <property type="match status" value="1"/>
</dbReference>
<dbReference type="Pfam" id="PF00041">
    <property type="entry name" value="fn3"/>
    <property type="match status" value="1"/>
</dbReference>
<dbReference type="InterPro" id="IPR001079">
    <property type="entry name" value="Galectin_CRD"/>
</dbReference>
<dbReference type="PANTHER" id="PTHR31594:SF11">
    <property type="entry name" value="NEOVERRUCOTOXIN SUBUNIT ALPHA-LIKE ISOFORM X1-RELATED"/>
    <property type="match status" value="1"/>
</dbReference>
<evidence type="ECO:0000256" key="2">
    <source>
        <dbReference type="ARBA" id="ARBA00022737"/>
    </source>
</evidence>
<dbReference type="SMART" id="SM00276">
    <property type="entry name" value="GLECT"/>
    <property type="match status" value="2"/>
</dbReference>
<keyword evidence="1" id="KW-0430">Lectin</keyword>
<dbReference type="SUPFAM" id="SSF49265">
    <property type="entry name" value="Fibronectin type III"/>
    <property type="match status" value="1"/>
</dbReference>
<dbReference type="Pfam" id="PF24674">
    <property type="entry name" value="MACPF_SNTX"/>
    <property type="match status" value="1"/>
</dbReference>
<organism evidence="5 6">
    <name type="scientific">Ictalurus punctatus</name>
    <name type="common">Channel catfish</name>
    <name type="synonym">Silurus punctatus</name>
    <dbReference type="NCBI Taxonomy" id="7998"/>
    <lineage>
        <taxon>Eukaryota</taxon>
        <taxon>Metazoa</taxon>
        <taxon>Chordata</taxon>
        <taxon>Craniata</taxon>
        <taxon>Vertebrata</taxon>
        <taxon>Euteleostomi</taxon>
        <taxon>Actinopterygii</taxon>
        <taxon>Neopterygii</taxon>
        <taxon>Teleostei</taxon>
        <taxon>Ostariophysi</taxon>
        <taxon>Siluriformes</taxon>
        <taxon>Ictaluridae</taxon>
        <taxon>Ictalurus</taxon>
    </lineage>
</organism>
<gene>
    <name evidence="6" type="primary">LOC108258985</name>
</gene>
<proteinExistence type="predicted"/>
<accession>A0A9F7QXE0</accession>
<dbReference type="CDD" id="cd00070">
    <property type="entry name" value="GLECT"/>
    <property type="match status" value="2"/>
</dbReference>
<dbReference type="OrthoDB" id="8954335at2759"/>
<sequence>MDSKCMKIAALGRPLYPGMLYDCRRDTFIPGVTLWDKKALCDDLDVHQQLKTHLKFAASDTLSDKAKLLDISASLKASFLSGLVEVGGSAKYLHDSKSSARQCRVTMHYSQTTKFEQLTMKELGNITYPQVFDQKTATHVVTAVLYGAQAFMVFDHITDENENKQAVEGNLHAVFKKIPTISIEGEASLKMNEEEKQLSENISVTFYGDFELEENPITYKEALEVYKKLPMLMKQGQNKGVPLNVWLYPLKLLDDKAAKLVREINMMLVDKTEHLLEELGEEERRCNDLIKNQMANDFPDLKDRLLRFQTLQNNYTRSFQEALSRLLPAIRGGTQEDKALGDILDIHYTSPFTASNMNKWLDDVTTEVNILSSYTSRLKDLTVVKSSCSLSSTLLDHDVDVAICLSFTSLKFEDSYLVAIQDFENLERFTTLDQSSKSDFSLQATQPWFTSPDVSASMRQNISLFTSFSKANKNEKRIKFMIASICDPSNPGTSIRLYQKGALTDPRFQPVSKPAPPEVQVSDEKVLLKLSKSPTGETVRFRVEYRRIQPTDSEDDIDEWTVTDTSDAQTSFTLTGLKPADQYLVRYRAVSDVGMSEATDSVPFSIDPKLSIKVGQSWNLFTSSLLNELRIKIMTSLGMSRWSLSTIKSEVTNVVNSPSTPYTAAIPGGLREGKALYFQGVVSATGQSITLDFVSPLVVGGDIAFHFRPCIDDWICCDSRRNGMWEEQEKTSWCQISKGSSFDIFIVTKTEGYEVYINGQRSCQFKHRMPVESVTALNFHGDVIINTVGVVPNWNTSTFGKELNSGTSRTKLSDIQSDVPHPVCNPSKPYLESIPGGLRPGVALFFQGVVTSDCERFDINLQTGPNQLDDIALHFNPHLYSNSVVRNSRRDGIWEIQEVTPGGPFVKGGAFDIIMVVKPEGYEVIVNGLEYCTYNHRIPVDKVTTLGIKGDVFMNTVSIIEVDDVNLKVTIPANI</sequence>
<dbReference type="InterPro" id="IPR056072">
    <property type="entry name" value="SNTX_MACPF/CDC-like_dom"/>
</dbReference>
<dbReference type="Proteomes" id="UP000221080">
    <property type="component" value="Chromosome 26"/>
</dbReference>
<dbReference type="Pfam" id="PF00337">
    <property type="entry name" value="Gal-bind_lectin"/>
    <property type="match status" value="2"/>
</dbReference>